<keyword evidence="7 12" id="KW-1133">Transmembrane helix</keyword>
<dbReference type="PANTHER" id="PTHR21248:SF22">
    <property type="entry name" value="PHOSPHOLIPASE D"/>
    <property type="match status" value="1"/>
</dbReference>
<keyword evidence="10 12" id="KW-0594">Phospholipid biosynthesis</keyword>
<feature type="active site" evidence="12">
    <location>
        <position position="406"/>
    </location>
</feature>
<keyword evidence="6" id="KW-0677">Repeat</keyword>
<feature type="active site" evidence="12">
    <location>
        <position position="223"/>
    </location>
</feature>
<evidence type="ECO:0000256" key="5">
    <source>
        <dbReference type="ARBA" id="ARBA00022692"/>
    </source>
</evidence>
<keyword evidence="16" id="KW-1185">Reference proteome</keyword>
<comment type="caution">
    <text evidence="12">Lacks conserved residue(s) required for the propagation of feature annotation.</text>
</comment>
<dbReference type="STRING" id="220714.SAMN05660469_0005"/>
<keyword evidence="5 12" id="KW-0812">Transmembrane</keyword>
<comment type="similarity">
    <text evidence="12">Belongs to the phospholipase D family. Cardiolipin synthase subfamily.</text>
</comment>
<accession>A0A3F3H6R8</accession>
<dbReference type="EMBL" id="DF968070">
    <property type="protein sequence ID" value="GAP03440.1"/>
    <property type="molecule type" value="Genomic_DNA"/>
</dbReference>
<keyword evidence="9 12" id="KW-0472">Membrane</keyword>
<comment type="catalytic activity">
    <reaction evidence="12">
        <text>2 a 1,2-diacyl-sn-glycero-3-phospho-(1'-sn-glycerol) = a cardiolipin + glycerol</text>
        <dbReference type="Rhea" id="RHEA:31451"/>
        <dbReference type="ChEBI" id="CHEBI:17754"/>
        <dbReference type="ChEBI" id="CHEBI:62237"/>
        <dbReference type="ChEBI" id="CHEBI:64716"/>
    </reaction>
</comment>
<dbReference type="Pfam" id="PF13091">
    <property type="entry name" value="PLDc_2"/>
    <property type="match status" value="2"/>
</dbReference>
<evidence type="ECO:0000256" key="12">
    <source>
        <dbReference type="HAMAP-Rule" id="MF_01916"/>
    </source>
</evidence>
<evidence type="ECO:0000313" key="16">
    <source>
        <dbReference type="Proteomes" id="UP000061227"/>
    </source>
</evidence>
<feature type="active site" evidence="12">
    <location>
        <position position="401"/>
    </location>
</feature>
<keyword evidence="2 12" id="KW-1003">Cell membrane</keyword>
<evidence type="ECO:0000259" key="14">
    <source>
        <dbReference type="PROSITE" id="PS50035"/>
    </source>
</evidence>
<comment type="subcellular location">
    <subcellularLocation>
        <location evidence="1 12">Cell membrane</location>
        <topology evidence="1 12">Multi-pass membrane protein</topology>
    </subcellularLocation>
</comment>
<dbReference type="CDD" id="cd09112">
    <property type="entry name" value="PLDc_CLS_2"/>
    <property type="match status" value="1"/>
</dbReference>
<proteinExistence type="inferred from homology"/>
<dbReference type="InterPro" id="IPR025202">
    <property type="entry name" value="PLD-like_dom"/>
</dbReference>
<dbReference type="SUPFAM" id="SSF56024">
    <property type="entry name" value="Phospholipase D/nuclease"/>
    <property type="match status" value="2"/>
</dbReference>
<dbReference type="SMART" id="SM00155">
    <property type="entry name" value="PLDc"/>
    <property type="match status" value="2"/>
</dbReference>
<name>A0A3F3H6R8_9LACO</name>
<reference evidence="15 16" key="1">
    <citation type="journal article" date="2015" name="BMC Genomics">
        <title>Comparative genomics of Fructobacillus spp. and Leuconostoc spp. reveals niche-specific evolution of Fructobacillus spp.</title>
        <authorList>
            <person name="Endo A."/>
            <person name="Tanizawa Y."/>
            <person name="Tanaka N."/>
            <person name="Maeno S."/>
            <person name="Kumar H."/>
            <person name="Shiwa Y."/>
            <person name="Okada S."/>
            <person name="Yoshikawa H."/>
            <person name="Dicks L."/>
            <person name="Nakagawa J."/>
            <person name="Arita M."/>
        </authorList>
    </citation>
    <scope>NUCLEOTIDE SEQUENCE [LARGE SCALE GENOMIC DNA]</scope>
    <source>
        <strain evidence="15 16">DSM 15468</strain>
    </source>
</reference>
<evidence type="ECO:0000256" key="11">
    <source>
        <dbReference type="ARBA" id="ARBA00023264"/>
    </source>
</evidence>
<keyword evidence="8 12" id="KW-0443">Lipid metabolism</keyword>
<keyword evidence="11 12" id="KW-1208">Phospholipid metabolism</keyword>
<dbReference type="Proteomes" id="UP000061227">
    <property type="component" value="Unassembled WGS sequence"/>
</dbReference>
<dbReference type="PANTHER" id="PTHR21248">
    <property type="entry name" value="CARDIOLIPIN SYNTHASE"/>
    <property type="match status" value="1"/>
</dbReference>
<evidence type="ECO:0000256" key="2">
    <source>
        <dbReference type="ARBA" id="ARBA00022475"/>
    </source>
</evidence>
<dbReference type="NCBIfam" id="TIGR04265">
    <property type="entry name" value="bac_cardiolipin"/>
    <property type="match status" value="1"/>
</dbReference>
<evidence type="ECO:0000256" key="3">
    <source>
        <dbReference type="ARBA" id="ARBA00022516"/>
    </source>
</evidence>
<dbReference type="CDD" id="cd09110">
    <property type="entry name" value="PLDc_CLS_1"/>
    <property type="match status" value="1"/>
</dbReference>
<dbReference type="RefSeq" id="WP_059379219.1">
    <property type="nucleotide sequence ID" value="NZ_DF968070.1"/>
</dbReference>
<evidence type="ECO:0000313" key="15">
    <source>
        <dbReference type="EMBL" id="GAP03440.1"/>
    </source>
</evidence>
<keyword evidence="4 12" id="KW-0808">Transferase</keyword>
<feature type="active site" evidence="12">
    <location>
        <position position="216"/>
    </location>
</feature>
<evidence type="ECO:0000256" key="10">
    <source>
        <dbReference type="ARBA" id="ARBA00023209"/>
    </source>
</evidence>
<feature type="domain" description="PLD phosphodiesterase" evidence="14">
    <location>
        <begin position="394"/>
        <end position="421"/>
    </location>
</feature>
<dbReference type="InterPro" id="IPR022924">
    <property type="entry name" value="Cardiolipin_synthase"/>
</dbReference>
<dbReference type="AlphaFoldDB" id="A0A3F3H6R8"/>
<dbReference type="PROSITE" id="PS50035">
    <property type="entry name" value="PLD"/>
    <property type="match status" value="2"/>
</dbReference>
<dbReference type="GO" id="GO:0005886">
    <property type="term" value="C:plasma membrane"/>
    <property type="evidence" value="ECO:0007669"/>
    <property type="project" value="UniProtKB-SubCell"/>
</dbReference>
<evidence type="ECO:0000256" key="13">
    <source>
        <dbReference type="NCBIfam" id="TIGR04265"/>
    </source>
</evidence>
<comment type="function">
    <text evidence="12">Catalyzes the reversible phosphatidyl group transfer from one phosphatidylglycerol molecule to another to form cardiolipin (CL) (diphosphatidylglycerol) and glycerol.</text>
</comment>
<feature type="active site" evidence="12">
    <location>
        <position position="399"/>
    </location>
</feature>
<evidence type="ECO:0000256" key="6">
    <source>
        <dbReference type="ARBA" id="ARBA00022737"/>
    </source>
</evidence>
<dbReference type="Pfam" id="PF13396">
    <property type="entry name" value="PLDc_N"/>
    <property type="match status" value="1"/>
</dbReference>
<feature type="domain" description="PLD phosphodiesterase" evidence="14">
    <location>
        <begin position="211"/>
        <end position="238"/>
    </location>
</feature>
<dbReference type="InterPro" id="IPR030874">
    <property type="entry name" value="Cardiolipin_synth_Firmi"/>
</dbReference>
<dbReference type="InterPro" id="IPR001736">
    <property type="entry name" value="PLipase_D/transphosphatidylase"/>
</dbReference>
<organism evidence="15 16">
    <name type="scientific">Fructobacillus pseudoficulneus</name>
    <dbReference type="NCBI Taxonomy" id="220714"/>
    <lineage>
        <taxon>Bacteria</taxon>
        <taxon>Bacillati</taxon>
        <taxon>Bacillota</taxon>
        <taxon>Bacilli</taxon>
        <taxon>Lactobacillales</taxon>
        <taxon>Lactobacillaceae</taxon>
        <taxon>Fructobacillus</taxon>
    </lineage>
</organism>
<dbReference type="Gene3D" id="3.30.870.10">
    <property type="entry name" value="Endonuclease Chain A"/>
    <property type="match status" value="2"/>
</dbReference>
<dbReference type="GO" id="GO:0032049">
    <property type="term" value="P:cardiolipin biosynthetic process"/>
    <property type="evidence" value="ECO:0007669"/>
    <property type="project" value="UniProtKB-UniRule"/>
</dbReference>
<gene>
    <name evidence="15" type="ORF">FPFC_080150</name>
</gene>
<evidence type="ECO:0000256" key="9">
    <source>
        <dbReference type="ARBA" id="ARBA00023136"/>
    </source>
</evidence>
<evidence type="ECO:0000256" key="7">
    <source>
        <dbReference type="ARBA" id="ARBA00022989"/>
    </source>
</evidence>
<dbReference type="EC" id="2.7.8.-" evidence="12 13"/>
<dbReference type="OrthoDB" id="9762009at2"/>
<dbReference type="HAMAP" id="MF_01916">
    <property type="entry name" value="Cardiolipin_synth_Cls"/>
    <property type="match status" value="1"/>
</dbReference>
<evidence type="ECO:0000256" key="1">
    <source>
        <dbReference type="ARBA" id="ARBA00004651"/>
    </source>
</evidence>
<dbReference type="GO" id="GO:0008808">
    <property type="term" value="F:cardiolipin synthase activity"/>
    <property type="evidence" value="ECO:0007669"/>
    <property type="project" value="UniProtKB-UniRule"/>
</dbReference>
<dbReference type="InterPro" id="IPR027379">
    <property type="entry name" value="CLS_N"/>
</dbReference>
<evidence type="ECO:0000256" key="8">
    <source>
        <dbReference type="ARBA" id="ARBA00023098"/>
    </source>
</evidence>
<sequence length="481" mass="55875">MSYVLFIVKLVILANTIIAIWTVFKNPRNITTTWAWLLTLIFLPIVGFFLYAFLGRGMDRKSRQVIQSAKLSMRQKEDINLAIRASENRPDDEDDVFSQYLATTENIIFTENNQVDFFYNGQDKFDNLFQDLRQAKETIHVEYYAFFDDNIGRNFLSILEEKAQEGIKVRMIYDPWGSGGVHKQFFQKLLDNGGTVIPFITSKDFITKTRLNYHLHRKIVVIDGRISWTGGFNVGDQYMGLSTKFGFWRDTHGRIFGNGTKIIQETFIKDWNASVTNSDDYIQCDRGLFPDIPAHHFQRKIKIYTLSSGPDSDRHVIRNAFVQIILSAKKMIWIQTPYLVPDDTMYTAIGIALQKGVSVKIMIPHMPDHPFIFRATQYYANLLHQQGAEIYFYDKGFIHAKTIVVDDKISVFGSTNQDIRSYELNFEISSFIHDEAINQEFKRQYQQDINDSVLLTDSMISQQGHWLTFKQQFSRLISPIL</sequence>
<keyword evidence="3 12" id="KW-0444">Lipid biosynthesis</keyword>
<feature type="transmembrane region" description="Helical" evidence="12">
    <location>
        <begin position="35"/>
        <end position="54"/>
    </location>
</feature>
<evidence type="ECO:0000256" key="4">
    <source>
        <dbReference type="ARBA" id="ARBA00022679"/>
    </source>
</evidence>
<feature type="active site" evidence="12">
    <location>
        <position position="218"/>
    </location>
</feature>
<protein>
    <recommendedName>
        <fullName evidence="12 13">Cardiolipin synthase</fullName>
        <shortName evidence="12">CL synthase</shortName>
        <ecNumber evidence="12 13">2.7.8.-</ecNumber>
    </recommendedName>
</protein>